<reference evidence="2 3" key="1">
    <citation type="submission" date="2024-07" db="EMBL/GenBank/DDBJ databases">
        <authorList>
            <person name="Ren Q."/>
        </authorList>
    </citation>
    <scope>NUCLEOTIDE SEQUENCE [LARGE SCALE GENOMIC DNA]</scope>
    <source>
        <strain evidence="2 3">REN37</strain>
    </source>
</reference>
<protein>
    <submittedName>
        <fullName evidence="2">Alpha/beta fold hydrolase</fullName>
    </submittedName>
</protein>
<dbReference type="PANTHER" id="PTHR36837">
    <property type="entry name" value="POLY(3-HYDROXYALKANOATE) POLYMERASE SUBUNIT PHAC"/>
    <property type="match status" value="1"/>
</dbReference>
<comment type="caution">
    <text evidence="2">The sequence shown here is derived from an EMBL/GenBank/DDBJ whole genome shotgun (WGS) entry which is preliminary data.</text>
</comment>
<dbReference type="InterPro" id="IPR051321">
    <property type="entry name" value="PHA/PHB_synthase"/>
</dbReference>
<dbReference type="GO" id="GO:0016787">
    <property type="term" value="F:hydrolase activity"/>
    <property type="evidence" value="ECO:0007669"/>
    <property type="project" value="UniProtKB-KW"/>
</dbReference>
<name>A0ABV4AGL7_9GAMM</name>
<dbReference type="Pfam" id="PF00561">
    <property type="entry name" value="Abhydrolase_1"/>
    <property type="match status" value="1"/>
</dbReference>
<proteinExistence type="predicted"/>
<sequence length="369" mass="41301">MSTLSRARTGWRALSHAVERRRHPERFILVDRTPWQEIYRDDIMAVRHYRLPEQGPGLTAADRDGEARIPLLLIPALGIQTWTFDIMPSRSMVRYLLARGFDVYVLDWGRPSQSQRSLSLDVYVNQWLPAAVQAVRGHSGADQVSLLGYCMGGLLAMMYLAAHPAAPVAHLITIASPVNFHQSGAYGRFFALMSRPALKAHEWFRLRLKPVDERLFEIPARLLSLGFKMTNPPGVLASYLDLVRNVTDRDYITEYMTMGQWFNNMLDYPGATVREVIEKMIISNHIAGGTIVIGGRLADLSQIRCPLLALAGASDKLVTIRAARDILRVSGSHDKQFMVVPGGHAGVFAGSQAPDTTWRLAADWLLERD</sequence>
<dbReference type="EMBL" id="JBGCUO010000001">
    <property type="protein sequence ID" value="MEY1661979.1"/>
    <property type="molecule type" value="Genomic_DNA"/>
</dbReference>
<keyword evidence="3" id="KW-1185">Reference proteome</keyword>
<gene>
    <name evidence="2" type="ORF">AB5I84_07435</name>
</gene>
<dbReference type="PANTHER" id="PTHR36837:SF2">
    <property type="entry name" value="POLY(3-HYDROXYALKANOATE) POLYMERASE SUBUNIT PHAC"/>
    <property type="match status" value="1"/>
</dbReference>
<dbReference type="Proteomes" id="UP001562065">
    <property type="component" value="Unassembled WGS sequence"/>
</dbReference>
<organism evidence="2 3">
    <name type="scientific">Isoalcanivorax beigongshangi</name>
    <dbReference type="NCBI Taxonomy" id="3238810"/>
    <lineage>
        <taxon>Bacteria</taxon>
        <taxon>Pseudomonadati</taxon>
        <taxon>Pseudomonadota</taxon>
        <taxon>Gammaproteobacteria</taxon>
        <taxon>Oceanospirillales</taxon>
        <taxon>Alcanivoracaceae</taxon>
        <taxon>Isoalcanivorax</taxon>
    </lineage>
</organism>
<evidence type="ECO:0000313" key="3">
    <source>
        <dbReference type="Proteomes" id="UP001562065"/>
    </source>
</evidence>
<dbReference type="RefSeq" id="WP_369455224.1">
    <property type="nucleotide sequence ID" value="NZ_JBGCUO010000001.1"/>
</dbReference>
<dbReference type="SUPFAM" id="SSF53474">
    <property type="entry name" value="alpha/beta-Hydrolases"/>
    <property type="match status" value="1"/>
</dbReference>
<accession>A0ABV4AGL7</accession>
<dbReference type="InterPro" id="IPR029058">
    <property type="entry name" value="AB_hydrolase_fold"/>
</dbReference>
<dbReference type="Gene3D" id="3.40.50.1820">
    <property type="entry name" value="alpha/beta hydrolase"/>
    <property type="match status" value="1"/>
</dbReference>
<dbReference type="InterPro" id="IPR000073">
    <property type="entry name" value="AB_hydrolase_1"/>
</dbReference>
<evidence type="ECO:0000313" key="2">
    <source>
        <dbReference type="EMBL" id="MEY1661979.1"/>
    </source>
</evidence>
<keyword evidence="2" id="KW-0378">Hydrolase</keyword>
<evidence type="ECO:0000259" key="1">
    <source>
        <dbReference type="Pfam" id="PF00561"/>
    </source>
</evidence>
<feature type="domain" description="AB hydrolase-1" evidence="1">
    <location>
        <begin position="71"/>
        <end position="347"/>
    </location>
</feature>